<keyword evidence="4" id="KW-1185">Reference proteome</keyword>
<gene>
    <name evidence="3" type="ORF">BCF46_2939</name>
</gene>
<evidence type="ECO:0000313" key="3">
    <source>
        <dbReference type="EMBL" id="RLJ41151.1"/>
    </source>
</evidence>
<dbReference type="OrthoDB" id="1496164at2"/>
<dbReference type="EMBL" id="RCCE01000005">
    <property type="protein sequence ID" value="RLJ41151.1"/>
    <property type="molecule type" value="Genomic_DNA"/>
</dbReference>
<evidence type="ECO:0000256" key="1">
    <source>
        <dbReference type="SAM" id="Phobius"/>
    </source>
</evidence>
<proteinExistence type="predicted"/>
<protein>
    <recommendedName>
        <fullName evidence="2">Prokaryotic YEATS domain-containing protein</fullName>
    </recommendedName>
</protein>
<keyword evidence="1" id="KW-0812">Transmembrane</keyword>
<dbReference type="Pfam" id="PF20305">
    <property type="entry name" value="pYEATS"/>
    <property type="match status" value="1"/>
</dbReference>
<name>A0A497VC30_9RHOB</name>
<keyword evidence="1" id="KW-0472">Membrane</keyword>
<feature type="transmembrane region" description="Helical" evidence="1">
    <location>
        <begin position="12"/>
        <end position="33"/>
    </location>
</feature>
<dbReference type="RefSeq" id="WP_121025736.1">
    <property type="nucleotide sequence ID" value="NZ_RCCE01000005.1"/>
</dbReference>
<sequence>MADQGKIAEVAQLVSAVGGLAWPAIVVTALYLARGRLLELLNSLIDKIKSSTELKFGSVELKGPLLNSHGDVIKGGDESFDVIPAAAIDVEDRKSIYADLQGFMLVHTIKPVRPIQYVNEKVIFDVSIYLHSHSGKGRLNDIKSVSYFLGDHFGKSEHGSKWKVSSANHQFALSVQAYGTFLCVAEIEFQDESKSRTYRYIDTEMMPVYGELKSLEG</sequence>
<dbReference type="AlphaFoldDB" id="A0A497VC30"/>
<keyword evidence="1" id="KW-1133">Transmembrane helix</keyword>
<organism evidence="3 4">
    <name type="scientific">Litoreibacter meonggei</name>
    <dbReference type="NCBI Taxonomy" id="1049199"/>
    <lineage>
        <taxon>Bacteria</taxon>
        <taxon>Pseudomonadati</taxon>
        <taxon>Pseudomonadota</taxon>
        <taxon>Alphaproteobacteria</taxon>
        <taxon>Rhodobacterales</taxon>
        <taxon>Roseobacteraceae</taxon>
        <taxon>Litoreibacter</taxon>
    </lineage>
</organism>
<comment type="caution">
    <text evidence="3">The sequence shown here is derived from an EMBL/GenBank/DDBJ whole genome shotgun (WGS) entry which is preliminary data.</text>
</comment>
<evidence type="ECO:0000313" key="4">
    <source>
        <dbReference type="Proteomes" id="UP000269157"/>
    </source>
</evidence>
<reference evidence="3 4" key="1">
    <citation type="submission" date="2018-10" db="EMBL/GenBank/DDBJ databases">
        <title>Genomic Encyclopedia of Archaeal and Bacterial Type Strains, Phase II (KMG-II): from individual species to whole genera.</title>
        <authorList>
            <person name="Goeker M."/>
        </authorList>
    </citation>
    <scope>NUCLEOTIDE SEQUENCE [LARGE SCALE GENOMIC DNA]</scope>
    <source>
        <strain evidence="3 4">DSM 29466</strain>
    </source>
</reference>
<dbReference type="Proteomes" id="UP000269157">
    <property type="component" value="Unassembled WGS sequence"/>
</dbReference>
<evidence type="ECO:0000259" key="2">
    <source>
        <dbReference type="Pfam" id="PF20305"/>
    </source>
</evidence>
<dbReference type="InterPro" id="IPR046888">
    <property type="entry name" value="pYEATS"/>
</dbReference>
<feature type="domain" description="Prokaryotic YEATS" evidence="2">
    <location>
        <begin position="124"/>
        <end position="202"/>
    </location>
</feature>
<accession>A0A497VC30</accession>